<feature type="compositionally biased region" description="Low complexity" evidence="8">
    <location>
        <begin position="269"/>
        <end position="281"/>
    </location>
</feature>
<accession>A0A066W9T6</accession>
<keyword evidence="5" id="KW-0009">Actin-binding</keyword>
<dbReference type="InterPro" id="IPR002108">
    <property type="entry name" value="ADF-H"/>
</dbReference>
<keyword evidence="6" id="KW-0206">Cytoskeleton</keyword>
<dbReference type="EMBL" id="JMSN01000029">
    <property type="protein sequence ID" value="KDN47545.1"/>
    <property type="molecule type" value="Genomic_DNA"/>
</dbReference>
<feature type="region of interest" description="Disordered" evidence="8">
    <location>
        <begin position="159"/>
        <end position="201"/>
    </location>
</feature>
<dbReference type="HOGENOM" id="CLU_403907_0_0_1"/>
<feature type="compositionally biased region" description="Polar residues" evidence="8">
    <location>
        <begin position="543"/>
        <end position="552"/>
    </location>
</feature>
<comment type="subcellular location">
    <subcellularLocation>
        <location evidence="1">Cytoplasm</location>
        <location evidence="1">Cytoskeleton</location>
    </subcellularLocation>
</comment>
<evidence type="ECO:0000256" key="3">
    <source>
        <dbReference type="ARBA" id="ARBA00022490"/>
    </source>
</evidence>
<dbReference type="RefSeq" id="XP_013243882.1">
    <property type="nucleotide sequence ID" value="XM_013388428.1"/>
</dbReference>
<evidence type="ECO:0000256" key="2">
    <source>
        <dbReference type="ARBA" id="ARBA00009557"/>
    </source>
</evidence>
<evidence type="ECO:0000256" key="5">
    <source>
        <dbReference type="ARBA" id="ARBA00023203"/>
    </source>
</evidence>
<evidence type="ECO:0000313" key="10">
    <source>
        <dbReference type="EMBL" id="KDN47545.1"/>
    </source>
</evidence>
<name>A0A066W9T6_TILAU</name>
<dbReference type="SUPFAM" id="SSF55753">
    <property type="entry name" value="Actin depolymerizing proteins"/>
    <property type="match status" value="2"/>
</dbReference>
<keyword evidence="3" id="KW-0963">Cytoplasm</keyword>
<dbReference type="SMART" id="SM00102">
    <property type="entry name" value="ADF"/>
    <property type="match status" value="1"/>
</dbReference>
<feature type="compositionally biased region" description="Low complexity" evidence="8">
    <location>
        <begin position="325"/>
        <end position="348"/>
    </location>
</feature>
<dbReference type="PANTHER" id="PTHR13759:SF1">
    <property type="entry name" value="TWINFILIN"/>
    <property type="match status" value="1"/>
</dbReference>
<evidence type="ECO:0000256" key="6">
    <source>
        <dbReference type="ARBA" id="ARBA00023212"/>
    </source>
</evidence>
<gene>
    <name evidence="10" type="ORF">K437DRAFT_255823</name>
</gene>
<feature type="region of interest" description="Disordered" evidence="8">
    <location>
        <begin position="242"/>
        <end position="286"/>
    </location>
</feature>
<feature type="domain" description="ADF-H" evidence="9">
    <location>
        <begin position="617"/>
        <end position="770"/>
    </location>
</feature>
<dbReference type="PROSITE" id="PS51263">
    <property type="entry name" value="ADF_H"/>
    <property type="match status" value="2"/>
</dbReference>
<dbReference type="InterPro" id="IPR029006">
    <property type="entry name" value="ADF-H/Gelsolin-like_dom_sf"/>
</dbReference>
<dbReference type="GO" id="GO:0051015">
    <property type="term" value="F:actin filament binding"/>
    <property type="evidence" value="ECO:0007669"/>
    <property type="project" value="TreeGrafter"/>
</dbReference>
<dbReference type="Gene3D" id="3.40.20.10">
    <property type="entry name" value="Severin"/>
    <property type="match status" value="2"/>
</dbReference>
<organism evidence="10 11">
    <name type="scientific">Tilletiaria anomala (strain ATCC 24038 / CBS 436.72 / UBC 951)</name>
    <dbReference type="NCBI Taxonomy" id="1037660"/>
    <lineage>
        <taxon>Eukaryota</taxon>
        <taxon>Fungi</taxon>
        <taxon>Dikarya</taxon>
        <taxon>Basidiomycota</taxon>
        <taxon>Ustilaginomycotina</taxon>
        <taxon>Exobasidiomycetes</taxon>
        <taxon>Georgefischeriales</taxon>
        <taxon>Tilletiariaceae</taxon>
        <taxon>Tilletiaria</taxon>
    </lineage>
</organism>
<dbReference type="InParanoid" id="A0A066W9T6"/>
<feature type="region of interest" description="Disordered" evidence="8">
    <location>
        <begin position="300"/>
        <end position="348"/>
    </location>
</feature>
<evidence type="ECO:0000313" key="11">
    <source>
        <dbReference type="Proteomes" id="UP000027361"/>
    </source>
</evidence>
<dbReference type="STRING" id="1037660.A0A066W9T6"/>
<evidence type="ECO:0000256" key="7">
    <source>
        <dbReference type="ARBA" id="ARBA00038532"/>
    </source>
</evidence>
<feature type="region of interest" description="Disordered" evidence="8">
    <location>
        <begin position="539"/>
        <end position="590"/>
    </location>
</feature>
<dbReference type="GO" id="GO:0005737">
    <property type="term" value="C:cytoplasm"/>
    <property type="evidence" value="ECO:0007669"/>
    <property type="project" value="TreeGrafter"/>
</dbReference>
<dbReference type="Proteomes" id="UP000027361">
    <property type="component" value="Unassembled WGS sequence"/>
</dbReference>
<evidence type="ECO:0000256" key="8">
    <source>
        <dbReference type="SAM" id="MobiDB-lite"/>
    </source>
</evidence>
<feature type="region of interest" description="Disordered" evidence="8">
    <location>
        <begin position="472"/>
        <end position="527"/>
    </location>
</feature>
<evidence type="ECO:0000256" key="4">
    <source>
        <dbReference type="ARBA" id="ARBA00022737"/>
    </source>
</evidence>
<feature type="compositionally biased region" description="Low complexity" evidence="8">
    <location>
        <begin position="488"/>
        <end position="500"/>
    </location>
</feature>
<evidence type="ECO:0000256" key="1">
    <source>
        <dbReference type="ARBA" id="ARBA00004245"/>
    </source>
</evidence>
<dbReference type="GO" id="GO:0030042">
    <property type="term" value="P:actin filament depolymerization"/>
    <property type="evidence" value="ECO:0007669"/>
    <property type="project" value="TreeGrafter"/>
</dbReference>
<dbReference type="GO" id="GO:0005884">
    <property type="term" value="C:actin filament"/>
    <property type="evidence" value="ECO:0007669"/>
    <property type="project" value="TreeGrafter"/>
</dbReference>
<dbReference type="OrthoDB" id="10006997at2759"/>
<evidence type="ECO:0000259" key="9">
    <source>
        <dbReference type="PROSITE" id="PS51263"/>
    </source>
</evidence>
<dbReference type="PANTHER" id="PTHR13759">
    <property type="entry name" value="TWINFILIN"/>
    <property type="match status" value="1"/>
</dbReference>
<reference evidence="10 11" key="1">
    <citation type="submission" date="2014-05" db="EMBL/GenBank/DDBJ databases">
        <title>Draft genome sequence of a rare smut relative, Tilletiaria anomala UBC 951.</title>
        <authorList>
            <consortium name="DOE Joint Genome Institute"/>
            <person name="Toome M."/>
            <person name="Kuo A."/>
            <person name="Henrissat B."/>
            <person name="Lipzen A."/>
            <person name="Tritt A."/>
            <person name="Yoshinaga Y."/>
            <person name="Zane M."/>
            <person name="Barry K."/>
            <person name="Grigoriev I.V."/>
            <person name="Spatafora J.W."/>
            <person name="Aimea M.C."/>
        </authorList>
    </citation>
    <scope>NUCLEOTIDE SEQUENCE [LARGE SCALE GENOMIC DNA]</scope>
    <source>
        <strain evidence="10 11">UBC 951</strain>
    </source>
</reference>
<dbReference type="GO" id="GO:0003785">
    <property type="term" value="F:actin monomer binding"/>
    <property type="evidence" value="ECO:0007669"/>
    <property type="project" value="TreeGrafter"/>
</dbReference>
<keyword evidence="4" id="KW-0677">Repeat</keyword>
<dbReference type="OMA" id="NSRKHDY"/>
<dbReference type="Pfam" id="PF00241">
    <property type="entry name" value="Cofilin_ADF"/>
    <property type="match status" value="2"/>
</dbReference>
<feature type="domain" description="ADF-H" evidence="9">
    <location>
        <begin position="3"/>
        <end position="162"/>
    </location>
</feature>
<comment type="subunit">
    <text evidence="7">Interacts with G-actin; ADP-actin form.</text>
</comment>
<dbReference type="GO" id="GO:0051016">
    <property type="term" value="P:barbed-end actin filament capping"/>
    <property type="evidence" value="ECO:0007669"/>
    <property type="project" value="TreeGrafter"/>
</dbReference>
<proteinExistence type="inferred from homology"/>
<comment type="caution">
    <text evidence="10">The sequence shown here is derived from an EMBL/GenBank/DDBJ whole genome shotgun (WGS) entry which is preliminary data.</text>
</comment>
<dbReference type="InterPro" id="IPR028458">
    <property type="entry name" value="Twinfilin"/>
</dbReference>
<dbReference type="AlphaFoldDB" id="A0A066W9T6"/>
<sequence>MASATVPVAPDLVSTFDSLTASKSDSPPTRALLVRPTPAGAMRPTLALIRDFPTAPPSGSDAVSASETFTQCLKELLLGAGPEETNLSGYVLYRLDSRAAAGTWEWICCAYQPDGAKVKEKMLYATTRTSLLSALNERNFLDTLFGSSLKDFSFPSKLRNSRKHDYQNPQLSTRGKAASEAAGTGTGGARRNFGAVTSGGGTKAAAEAGMAASAGKSAASGMPFGAPAPRFTSGGLAARANAGAVGPSSVPGEAPAVADEGVEKQQVRSSNAPAAVTSAAAPEPPVVKAEEVLEMQTEENAIEEKTESTIEPSPVAPEGPSVAKPASESNPSQSASASDSTATSSLSPTVVPLDRIPYETSVVSNAYGATLLAEYAGALKTFDPAQLPPPQPGSLAVTTPRMSVEDCELRSAISDASHCPESLDIIASLTSESAAAHIAAVPDKSASDAVADSAAPVAASSSSAEAVTSATEASAPAVSQNGANDSGAVSSTPSATADASALHHGIQAAPPMSRRESMPSSDDPELLGRQAAANHEVEESVLAPQSATISEQHSADDVGAGADSSGSRACPGAGTTSIGVGQGASDHFTQSERELESIKLAQKAEGSAAPRSTISLGVGCTIDEDVELAIRGLTSHLLDTSEWNTVVLSIDTKAEVLQLDQAPRFVSATDLCSLLSSTEPRLLFYRYNYERRSSGGSGAGSVPSSAKPATVLYIYCCPSQSPIRSKMLYSCNVLPLLAAVRHIEGMHVGKKIEVSDPAELTSVRLAEEVKAMQAPLTHIEQGLAGINAADAIENGAVEVDTSDAVPVAAAKVEAEALKTFSRPKKPGRR</sequence>
<feature type="compositionally biased region" description="Low complexity" evidence="8">
    <location>
        <begin position="175"/>
        <end position="195"/>
    </location>
</feature>
<comment type="similarity">
    <text evidence="2">Belongs to the actin-binding proteins ADF family. Twinfilin subfamily.</text>
</comment>
<protein>
    <recommendedName>
        <fullName evidence="9">ADF-H domain-containing protein</fullName>
    </recommendedName>
</protein>
<keyword evidence="11" id="KW-1185">Reference proteome</keyword>
<dbReference type="GeneID" id="25264258"/>